<dbReference type="AlphaFoldDB" id="A0A4C1X4Q6"/>
<protein>
    <submittedName>
        <fullName evidence="1">Uncharacterized protein</fullName>
    </submittedName>
</protein>
<evidence type="ECO:0000313" key="2">
    <source>
        <dbReference type="Proteomes" id="UP000299102"/>
    </source>
</evidence>
<reference evidence="1 2" key="1">
    <citation type="journal article" date="2019" name="Commun. Biol.">
        <title>The bagworm genome reveals a unique fibroin gene that provides high tensile strength.</title>
        <authorList>
            <person name="Kono N."/>
            <person name="Nakamura H."/>
            <person name="Ohtoshi R."/>
            <person name="Tomita M."/>
            <person name="Numata K."/>
            <person name="Arakawa K."/>
        </authorList>
    </citation>
    <scope>NUCLEOTIDE SEQUENCE [LARGE SCALE GENOMIC DNA]</scope>
</reference>
<organism evidence="1 2">
    <name type="scientific">Eumeta variegata</name>
    <name type="common">Bagworm moth</name>
    <name type="synonym">Eumeta japonica</name>
    <dbReference type="NCBI Taxonomy" id="151549"/>
    <lineage>
        <taxon>Eukaryota</taxon>
        <taxon>Metazoa</taxon>
        <taxon>Ecdysozoa</taxon>
        <taxon>Arthropoda</taxon>
        <taxon>Hexapoda</taxon>
        <taxon>Insecta</taxon>
        <taxon>Pterygota</taxon>
        <taxon>Neoptera</taxon>
        <taxon>Endopterygota</taxon>
        <taxon>Lepidoptera</taxon>
        <taxon>Glossata</taxon>
        <taxon>Ditrysia</taxon>
        <taxon>Tineoidea</taxon>
        <taxon>Psychidae</taxon>
        <taxon>Oiketicinae</taxon>
        <taxon>Eumeta</taxon>
    </lineage>
</organism>
<dbReference type="EMBL" id="BGZK01000728">
    <property type="protein sequence ID" value="GBP58133.1"/>
    <property type="molecule type" value="Genomic_DNA"/>
</dbReference>
<keyword evidence="2" id="KW-1185">Reference proteome</keyword>
<name>A0A4C1X4Q6_EUMVA</name>
<evidence type="ECO:0000313" key="1">
    <source>
        <dbReference type="EMBL" id="GBP58133.1"/>
    </source>
</evidence>
<comment type="caution">
    <text evidence="1">The sequence shown here is derived from an EMBL/GenBank/DDBJ whole genome shotgun (WGS) entry which is preliminary data.</text>
</comment>
<gene>
    <name evidence="1" type="ORF">EVAR_86295_1</name>
</gene>
<dbReference type="Proteomes" id="UP000299102">
    <property type="component" value="Unassembled WGS sequence"/>
</dbReference>
<proteinExistence type="predicted"/>
<accession>A0A4C1X4Q6</accession>
<sequence>MFESHVDRSRSTHVLVRLPFHRLASFQAVALHVLRIVYTILHFIEDGTTKQQRVAPRARWHAAAAVSERRKMHTLHGVFSTGLGAGVGLGGPKMFFIFNFVDVPTRELWRPSALKTNARDANLYKGRMNGSGAWKGPVNLHGNDRAQVR</sequence>